<name>A0ABQ2V550_9ACTN</name>
<accession>A0ABQ2V550</accession>
<dbReference type="EMBL" id="BMRP01000012">
    <property type="protein sequence ID" value="GGU69051.1"/>
    <property type="molecule type" value="Genomic_DNA"/>
</dbReference>
<comment type="caution">
    <text evidence="2">The sequence shown here is derived from an EMBL/GenBank/DDBJ whole genome shotgun (WGS) entry which is preliminary data.</text>
</comment>
<evidence type="ECO:0000256" key="1">
    <source>
        <dbReference type="SAM" id="MobiDB-lite"/>
    </source>
</evidence>
<organism evidence="2 3">
    <name type="scientific">Streptomyces albospinus</name>
    <dbReference type="NCBI Taxonomy" id="285515"/>
    <lineage>
        <taxon>Bacteria</taxon>
        <taxon>Bacillati</taxon>
        <taxon>Actinomycetota</taxon>
        <taxon>Actinomycetes</taxon>
        <taxon>Kitasatosporales</taxon>
        <taxon>Streptomycetaceae</taxon>
        <taxon>Streptomyces</taxon>
    </lineage>
</organism>
<gene>
    <name evidence="2" type="ORF">GCM10010211_38150</name>
</gene>
<dbReference type="Proteomes" id="UP000654471">
    <property type="component" value="Unassembled WGS sequence"/>
</dbReference>
<feature type="region of interest" description="Disordered" evidence="1">
    <location>
        <begin position="38"/>
        <end position="67"/>
    </location>
</feature>
<sequence>MSTIQRSWDGVGWRALAAILGMARFIAATSDCATRTQAHTAAVTERRPAREPAAADRGAPAPAVGLPAVEPSAVRGAVVEGPADRARPVGGRGADEVMAGTLESRLVDLNCKVCTA</sequence>
<evidence type="ECO:0000313" key="2">
    <source>
        <dbReference type="EMBL" id="GGU69051.1"/>
    </source>
</evidence>
<protein>
    <submittedName>
        <fullName evidence="2">Uncharacterized protein</fullName>
    </submittedName>
</protein>
<keyword evidence="3" id="KW-1185">Reference proteome</keyword>
<proteinExistence type="predicted"/>
<feature type="compositionally biased region" description="Low complexity" evidence="1">
    <location>
        <begin position="55"/>
        <end position="67"/>
    </location>
</feature>
<reference evidence="3" key="1">
    <citation type="journal article" date="2019" name="Int. J. Syst. Evol. Microbiol.">
        <title>The Global Catalogue of Microorganisms (GCM) 10K type strain sequencing project: providing services to taxonomists for standard genome sequencing and annotation.</title>
        <authorList>
            <consortium name="The Broad Institute Genomics Platform"/>
            <consortium name="The Broad Institute Genome Sequencing Center for Infectious Disease"/>
            <person name="Wu L."/>
            <person name="Ma J."/>
        </authorList>
    </citation>
    <scope>NUCLEOTIDE SEQUENCE [LARGE SCALE GENOMIC DNA]</scope>
    <source>
        <strain evidence="3">JCM 3399</strain>
    </source>
</reference>
<evidence type="ECO:0000313" key="3">
    <source>
        <dbReference type="Proteomes" id="UP000654471"/>
    </source>
</evidence>
<feature type="compositionally biased region" description="Basic and acidic residues" evidence="1">
    <location>
        <begin position="44"/>
        <end position="54"/>
    </location>
</feature>